<dbReference type="STRING" id="390640.SAMN04488034_10850"/>
<feature type="transmembrane region" description="Helical" evidence="1">
    <location>
        <begin position="12"/>
        <end position="33"/>
    </location>
</feature>
<dbReference type="EMBL" id="FNUG01000008">
    <property type="protein sequence ID" value="SEF08194.1"/>
    <property type="molecule type" value="Genomic_DNA"/>
</dbReference>
<feature type="transmembrane region" description="Helical" evidence="1">
    <location>
        <begin position="80"/>
        <end position="101"/>
    </location>
</feature>
<keyword evidence="1" id="KW-0812">Transmembrane</keyword>
<evidence type="ECO:0008006" key="4">
    <source>
        <dbReference type="Google" id="ProtNLM"/>
    </source>
</evidence>
<gene>
    <name evidence="2" type="ORF">SAMN04488034_10850</name>
</gene>
<dbReference type="Proteomes" id="UP000199448">
    <property type="component" value="Unassembled WGS sequence"/>
</dbReference>
<dbReference type="OrthoDB" id="1122768at2"/>
<organism evidence="2 3">
    <name type="scientific">Salinimicrobium catena</name>
    <dbReference type="NCBI Taxonomy" id="390640"/>
    <lineage>
        <taxon>Bacteria</taxon>
        <taxon>Pseudomonadati</taxon>
        <taxon>Bacteroidota</taxon>
        <taxon>Flavobacteriia</taxon>
        <taxon>Flavobacteriales</taxon>
        <taxon>Flavobacteriaceae</taxon>
        <taxon>Salinimicrobium</taxon>
    </lineage>
</organism>
<evidence type="ECO:0000313" key="2">
    <source>
        <dbReference type="EMBL" id="SEF08194.1"/>
    </source>
</evidence>
<keyword evidence="3" id="KW-1185">Reference proteome</keyword>
<keyword evidence="1" id="KW-1133">Transmembrane helix</keyword>
<sequence>METQQAKASKFVLNYGLILGIIMVVLGVIMYVANYHLDPHWSFSVISFAIFIAVVFYGVKAFKNENGGFLTIGEAIKVGVGIALIAGIISAIWAFILSTYVEPDYMAQMAEMQREKMVERFPEMTDQQLDKAAEMNSTFMKPWFTSAVTIVSNLLFGLLTGLVAGLIMKQKRPYDV</sequence>
<evidence type="ECO:0000313" key="3">
    <source>
        <dbReference type="Proteomes" id="UP000199448"/>
    </source>
</evidence>
<dbReference type="RefSeq" id="WP_093113967.1">
    <property type="nucleotide sequence ID" value="NZ_FNGG01000008.1"/>
</dbReference>
<keyword evidence="1" id="KW-0472">Membrane</keyword>
<name>A0A1H5P3K9_9FLAO</name>
<dbReference type="Pfam" id="PF13858">
    <property type="entry name" value="DUF4199"/>
    <property type="match status" value="1"/>
</dbReference>
<protein>
    <recommendedName>
        <fullName evidence="4">DUF4199 domain-containing protein</fullName>
    </recommendedName>
</protein>
<proteinExistence type="predicted"/>
<evidence type="ECO:0000256" key="1">
    <source>
        <dbReference type="SAM" id="Phobius"/>
    </source>
</evidence>
<accession>A0A1H5P3K9</accession>
<feature type="transmembrane region" description="Helical" evidence="1">
    <location>
        <begin position="143"/>
        <end position="167"/>
    </location>
</feature>
<reference evidence="2 3" key="1">
    <citation type="submission" date="2016-10" db="EMBL/GenBank/DDBJ databases">
        <authorList>
            <person name="de Groot N.N."/>
        </authorList>
    </citation>
    <scope>NUCLEOTIDE SEQUENCE [LARGE SCALE GENOMIC DNA]</scope>
    <source>
        <strain evidence="2 3">DSM 23553</strain>
    </source>
</reference>
<dbReference type="AlphaFoldDB" id="A0A1H5P3K9"/>
<dbReference type="InterPro" id="IPR025250">
    <property type="entry name" value="DUF4199"/>
</dbReference>
<feature type="transmembrane region" description="Helical" evidence="1">
    <location>
        <begin position="39"/>
        <end position="59"/>
    </location>
</feature>